<organism evidence="2 3">
    <name type="scientific">Kordia aestuariivivens</name>
    <dbReference type="NCBI Taxonomy" id="2759037"/>
    <lineage>
        <taxon>Bacteria</taxon>
        <taxon>Pseudomonadati</taxon>
        <taxon>Bacteroidota</taxon>
        <taxon>Flavobacteriia</taxon>
        <taxon>Flavobacteriales</taxon>
        <taxon>Flavobacteriaceae</taxon>
        <taxon>Kordia</taxon>
    </lineage>
</organism>
<proteinExistence type="predicted"/>
<protein>
    <submittedName>
        <fullName evidence="2">Helix-turn-helix transcriptional regulator</fullName>
    </submittedName>
</protein>
<name>A0ABR7QFD9_9FLAO</name>
<evidence type="ECO:0000313" key="2">
    <source>
        <dbReference type="EMBL" id="MBC8757289.1"/>
    </source>
</evidence>
<comment type="caution">
    <text evidence="2">The sequence shown here is derived from an EMBL/GenBank/DDBJ whole genome shotgun (WGS) entry which is preliminary data.</text>
</comment>
<evidence type="ECO:0000313" key="3">
    <source>
        <dbReference type="Proteomes" id="UP000619238"/>
    </source>
</evidence>
<accession>A0ABR7QFD9</accession>
<gene>
    <name evidence="2" type="ORF">H2O64_21645</name>
</gene>
<dbReference type="EMBL" id="JACGWS010000018">
    <property type="protein sequence ID" value="MBC8757289.1"/>
    <property type="molecule type" value="Genomic_DNA"/>
</dbReference>
<reference evidence="2 3" key="1">
    <citation type="submission" date="2020-07" db="EMBL/GenBank/DDBJ databases">
        <title>Description of Kordia aestuariivivens sp. nov., isolated from a tidal flat.</title>
        <authorList>
            <person name="Park S."/>
            <person name="Yoon J.-H."/>
        </authorList>
    </citation>
    <scope>NUCLEOTIDE SEQUENCE [LARGE SCALE GENOMIC DNA]</scope>
    <source>
        <strain evidence="2 3">YSTF-M3</strain>
    </source>
</reference>
<dbReference type="Gene3D" id="1.10.260.40">
    <property type="entry name" value="lambda repressor-like DNA-binding domains"/>
    <property type="match status" value="1"/>
</dbReference>
<evidence type="ECO:0000259" key="1">
    <source>
        <dbReference type="PROSITE" id="PS50943"/>
    </source>
</evidence>
<keyword evidence="3" id="KW-1185">Reference proteome</keyword>
<dbReference type="InterPro" id="IPR001387">
    <property type="entry name" value="Cro/C1-type_HTH"/>
</dbReference>
<feature type="domain" description="HTH cro/C1-type" evidence="1">
    <location>
        <begin position="1"/>
        <end position="46"/>
    </location>
</feature>
<dbReference type="CDD" id="cd00093">
    <property type="entry name" value="HTH_XRE"/>
    <property type="match status" value="1"/>
</dbReference>
<dbReference type="SUPFAM" id="SSF47413">
    <property type="entry name" value="lambda repressor-like DNA-binding domains"/>
    <property type="match status" value="1"/>
</dbReference>
<dbReference type="InterPro" id="IPR010982">
    <property type="entry name" value="Lambda_DNA-bd_dom_sf"/>
</dbReference>
<dbReference type="Pfam" id="PF01381">
    <property type="entry name" value="HTH_3"/>
    <property type="match status" value="1"/>
</dbReference>
<dbReference type="Proteomes" id="UP000619238">
    <property type="component" value="Unassembled WGS sequence"/>
</dbReference>
<sequence>MTQLDLAVKSGMEENAVQRLEMARTSPTIKTLYKIAKGLGVELRELF</sequence>
<dbReference type="PROSITE" id="PS50943">
    <property type="entry name" value="HTH_CROC1"/>
    <property type="match status" value="1"/>
</dbReference>